<evidence type="ECO:0000313" key="2">
    <source>
        <dbReference type="EMBL" id="MBA0732594.1"/>
    </source>
</evidence>
<protein>
    <submittedName>
        <fullName evidence="2">Uncharacterized protein</fullName>
    </submittedName>
</protein>
<reference evidence="2 3" key="1">
    <citation type="journal article" date="2019" name="Genome Biol. Evol.">
        <title>Insights into the evolution of the New World diploid cottons (Gossypium, subgenus Houzingenia) based on genome sequencing.</title>
        <authorList>
            <person name="Grover C.E."/>
            <person name="Arick M.A. 2nd"/>
            <person name="Thrash A."/>
            <person name="Conover J.L."/>
            <person name="Sanders W.S."/>
            <person name="Peterson D.G."/>
            <person name="Frelichowski J.E."/>
            <person name="Scheffler J.A."/>
            <person name="Scheffler B.E."/>
            <person name="Wendel J.F."/>
        </authorList>
    </citation>
    <scope>NUCLEOTIDE SEQUENCE [LARGE SCALE GENOMIC DNA]</scope>
    <source>
        <strain evidence="2">5</strain>
        <tissue evidence="2">Leaf</tissue>
    </source>
</reference>
<dbReference type="AlphaFoldDB" id="A0A7J9BAF8"/>
<name>A0A7J9BAF8_GOSGO</name>
<feature type="compositionally biased region" description="Basic residues" evidence="1">
    <location>
        <begin position="8"/>
        <end position="17"/>
    </location>
</feature>
<evidence type="ECO:0000256" key="1">
    <source>
        <dbReference type="SAM" id="MobiDB-lite"/>
    </source>
</evidence>
<evidence type="ECO:0000313" key="3">
    <source>
        <dbReference type="Proteomes" id="UP000593579"/>
    </source>
</evidence>
<dbReference type="OrthoDB" id="1744872at2759"/>
<accession>A0A7J9BAF8</accession>
<dbReference type="EMBL" id="JABEZY010000001">
    <property type="protein sequence ID" value="MBA0732594.1"/>
    <property type="molecule type" value="Genomic_DNA"/>
</dbReference>
<sequence length="24" mass="2672">MRAEGMWKIKHIPRKSKLGSGSSS</sequence>
<dbReference type="Proteomes" id="UP000593579">
    <property type="component" value="Unassembled WGS sequence"/>
</dbReference>
<organism evidence="2 3">
    <name type="scientific">Gossypium gossypioides</name>
    <name type="common">Mexican cotton</name>
    <name type="synonym">Selera gossypioides</name>
    <dbReference type="NCBI Taxonomy" id="34282"/>
    <lineage>
        <taxon>Eukaryota</taxon>
        <taxon>Viridiplantae</taxon>
        <taxon>Streptophyta</taxon>
        <taxon>Embryophyta</taxon>
        <taxon>Tracheophyta</taxon>
        <taxon>Spermatophyta</taxon>
        <taxon>Magnoliopsida</taxon>
        <taxon>eudicotyledons</taxon>
        <taxon>Gunneridae</taxon>
        <taxon>Pentapetalae</taxon>
        <taxon>rosids</taxon>
        <taxon>malvids</taxon>
        <taxon>Malvales</taxon>
        <taxon>Malvaceae</taxon>
        <taxon>Malvoideae</taxon>
        <taxon>Gossypium</taxon>
    </lineage>
</organism>
<keyword evidence="3" id="KW-1185">Reference proteome</keyword>
<gene>
    <name evidence="2" type="ORF">Gogos_016671</name>
</gene>
<proteinExistence type="predicted"/>
<comment type="caution">
    <text evidence="2">The sequence shown here is derived from an EMBL/GenBank/DDBJ whole genome shotgun (WGS) entry which is preliminary data.</text>
</comment>
<feature type="region of interest" description="Disordered" evidence="1">
    <location>
        <begin position="1"/>
        <end position="24"/>
    </location>
</feature>